<proteinExistence type="predicted"/>
<dbReference type="Proteomes" id="UP000051530">
    <property type="component" value="Unassembled WGS sequence"/>
</dbReference>
<evidence type="ECO:0000313" key="2">
    <source>
        <dbReference type="Proteomes" id="UP000051530"/>
    </source>
</evidence>
<keyword evidence="2" id="KW-1185">Reference proteome</keyword>
<name>A0A0R0LV57_9MICR</name>
<reference evidence="1 2" key="1">
    <citation type="submission" date="2015-07" db="EMBL/GenBank/DDBJ databases">
        <title>The genome of Pseudoloma neurophilia, a relevant intracellular parasite of the zebrafish.</title>
        <authorList>
            <person name="Ndikumana S."/>
            <person name="Pelin A."/>
            <person name="Sanders J."/>
            <person name="Corradi N."/>
        </authorList>
    </citation>
    <scope>NUCLEOTIDE SEQUENCE [LARGE SCALE GENOMIC DNA]</scope>
    <source>
        <strain evidence="1 2">MK1</strain>
    </source>
</reference>
<dbReference type="VEuPathDB" id="MicrosporidiaDB:M153_11580003"/>
<feature type="non-terminal residue" evidence="1">
    <location>
        <position position="1"/>
    </location>
</feature>
<sequence length="47" mass="5278">ICQSIGDFCQQSLILKIGAEIPENIKSLIISKYENDFQTARSLNFST</sequence>
<gene>
    <name evidence="1" type="ORF">M153_11580003</name>
</gene>
<accession>A0A0R0LV57</accession>
<dbReference type="AlphaFoldDB" id="A0A0R0LV57"/>
<dbReference type="EMBL" id="LGUB01000401">
    <property type="protein sequence ID" value="KRH93283.1"/>
    <property type="molecule type" value="Genomic_DNA"/>
</dbReference>
<evidence type="ECO:0000313" key="1">
    <source>
        <dbReference type="EMBL" id="KRH93283.1"/>
    </source>
</evidence>
<organism evidence="1 2">
    <name type="scientific">Pseudoloma neurophilia</name>
    <dbReference type="NCBI Taxonomy" id="146866"/>
    <lineage>
        <taxon>Eukaryota</taxon>
        <taxon>Fungi</taxon>
        <taxon>Fungi incertae sedis</taxon>
        <taxon>Microsporidia</taxon>
        <taxon>Pseudoloma</taxon>
    </lineage>
</organism>
<protein>
    <submittedName>
        <fullName evidence="1">Uncharacterized protein</fullName>
    </submittedName>
</protein>
<comment type="caution">
    <text evidence="1">The sequence shown here is derived from an EMBL/GenBank/DDBJ whole genome shotgun (WGS) entry which is preliminary data.</text>
</comment>